<sequence length="103" mass="11679">MDATFRAIADPSRRTILDLLAEGERSVTQLLEHFDFSQPALSKHLRVLRDAGLVTARSASRRRLYGLRAEGLRSVAEWVRHYEQFWTERLDALGAVLDAEAGQ</sequence>
<dbReference type="PRINTS" id="PR00778">
    <property type="entry name" value="HTHARSR"/>
</dbReference>
<dbReference type="Proteomes" id="UP000316921">
    <property type="component" value="Chromosome"/>
</dbReference>
<dbReference type="KEGG" id="pbap:Pla133_07620"/>
<accession>A0A518BFD7</accession>
<dbReference type="InterPro" id="IPR001845">
    <property type="entry name" value="HTH_ArsR_DNA-bd_dom"/>
</dbReference>
<dbReference type="GO" id="GO:0003700">
    <property type="term" value="F:DNA-binding transcription factor activity"/>
    <property type="evidence" value="ECO:0007669"/>
    <property type="project" value="InterPro"/>
</dbReference>
<name>A0A518BFD7_9BACT</name>
<evidence type="ECO:0000313" key="2">
    <source>
        <dbReference type="EMBL" id="QDU65697.1"/>
    </source>
</evidence>
<reference evidence="2 3" key="1">
    <citation type="submission" date="2019-02" db="EMBL/GenBank/DDBJ databases">
        <title>Deep-cultivation of Planctomycetes and their phenomic and genomic characterization uncovers novel biology.</title>
        <authorList>
            <person name="Wiegand S."/>
            <person name="Jogler M."/>
            <person name="Boedeker C."/>
            <person name="Pinto D."/>
            <person name="Vollmers J."/>
            <person name="Rivas-Marin E."/>
            <person name="Kohn T."/>
            <person name="Peeters S.H."/>
            <person name="Heuer A."/>
            <person name="Rast P."/>
            <person name="Oberbeckmann S."/>
            <person name="Bunk B."/>
            <person name="Jeske O."/>
            <person name="Meyerdierks A."/>
            <person name="Storesund J.E."/>
            <person name="Kallscheuer N."/>
            <person name="Luecker S."/>
            <person name="Lage O.M."/>
            <person name="Pohl T."/>
            <person name="Merkel B.J."/>
            <person name="Hornburger P."/>
            <person name="Mueller R.-W."/>
            <person name="Bruemmer F."/>
            <person name="Labrenz M."/>
            <person name="Spormann A.M."/>
            <person name="Op den Camp H."/>
            <person name="Overmann J."/>
            <person name="Amann R."/>
            <person name="Jetten M.S.M."/>
            <person name="Mascher T."/>
            <person name="Medema M.H."/>
            <person name="Devos D.P."/>
            <person name="Kaster A.-K."/>
            <person name="Ovreas L."/>
            <person name="Rohde M."/>
            <person name="Galperin M.Y."/>
            <person name="Jogler C."/>
        </authorList>
    </citation>
    <scope>NUCLEOTIDE SEQUENCE [LARGE SCALE GENOMIC DNA]</scope>
    <source>
        <strain evidence="2 3">Pla133</strain>
    </source>
</reference>
<dbReference type="SMART" id="SM00418">
    <property type="entry name" value="HTH_ARSR"/>
    <property type="match status" value="1"/>
</dbReference>
<organism evidence="2 3">
    <name type="scientific">Engelhardtia mirabilis</name>
    <dbReference type="NCBI Taxonomy" id="2528011"/>
    <lineage>
        <taxon>Bacteria</taxon>
        <taxon>Pseudomonadati</taxon>
        <taxon>Planctomycetota</taxon>
        <taxon>Planctomycetia</taxon>
        <taxon>Planctomycetia incertae sedis</taxon>
        <taxon>Engelhardtia</taxon>
    </lineage>
</organism>
<dbReference type="Pfam" id="PF01022">
    <property type="entry name" value="HTH_5"/>
    <property type="match status" value="1"/>
</dbReference>
<evidence type="ECO:0000313" key="3">
    <source>
        <dbReference type="Proteomes" id="UP000316921"/>
    </source>
</evidence>
<dbReference type="RefSeq" id="WP_145062548.1">
    <property type="nucleotide sequence ID" value="NZ_CP036287.1"/>
</dbReference>
<dbReference type="NCBIfam" id="NF033788">
    <property type="entry name" value="HTH_metalloreg"/>
    <property type="match status" value="1"/>
</dbReference>
<dbReference type="InterPro" id="IPR036388">
    <property type="entry name" value="WH-like_DNA-bd_sf"/>
</dbReference>
<dbReference type="EMBL" id="CP036287">
    <property type="protein sequence ID" value="QDU65697.1"/>
    <property type="molecule type" value="Genomic_DNA"/>
</dbReference>
<dbReference type="AlphaFoldDB" id="A0A518BFD7"/>
<keyword evidence="3" id="KW-1185">Reference proteome</keyword>
<dbReference type="CDD" id="cd00090">
    <property type="entry name" value="HTH_ARSR"/>
    <property type="match status" value="1"/>
</dbReference>
<dbReference type="SUPFAM" id="SSF46785">
    <property type="entry name" value="Winged helix' DNA-binding domain"/>
    <property type="match status" value="1"/>
</dbReference>
<dbReference type="PANTHER" id="PTHR38600">
    <property type="entry name" value="TRANSCRIPTIONAL REGULATORY PROTEIN"/>
    <property type="match status" value="1"/>
</dbReference>
<dbReference type="PANTHER" id="PTHR38600:SF2">
    <property type="entry name" value="SLL0088 PROTEIN"/>
    <property type="match status" value="1"/>
</dbReference>
<proteinExistence type="predicted"/>
<dbReference type="Gene3D" id="1.10.10.10">
    <property type="entry name" value="Winged helix-like DNA-binding domain superfamily/Winged helix DNA-binding domain"/>
    <property type="match status" value="1"/>
</dbReference>
<dbReference type="InterPro" id="IPR011991">
    <property type="entry name" value="ArsR-like_HTH"/>
</dbReference>
<dbReference type="PROSITE" id="PS50987">
    <property type="entry name" value="HTH_ARSR_2"/>
    <property type="match status" value="1"/>
</dbReference>
<protein>
    <submittedName>
        <fullName evidence="2">Transcriptional repressor SdpR</fullName>
    </submittedName>
</protein>
<gene>
    <name evidence="2" type="primary">sdpR</name>
    <name evidence="2" type="ORF">Pla133_07620</name>
</gene>
<evidence type="ECO:0000259" key="1">
    <source>
        <dbReference type="PROSITE" id="PS50987"/>
    </source>
</evidence>
<dbReference type="InterPro" id="IPR036390">
    <property type="entry name" value="WH_DNA-bd_sf"/>
</dbReference>
<feature type="domain" description="HTH arsR-type" evidence="1">
    <location>
        <begin position="1"/>
        <end position="87"/>
    </location>
</feature>